<dbReference type="EMBL" id="JACHGH010000002">
    <property type="protein sequence ID" value="MBB6452421.1"/>
    <property type="molecule type" value="Genomic_DNA"/>
</dbReference>
<dbReference type="RefSeq" id="WP_174494920.1">
    <property type="nucleotide sequence ID" value="NZ_CADDWK010000002.1"/>
</dbReference>
<comment type="caution">
    <text evidence="1">The sequence shown here is derived from an EMBL/GenBank/DDBJ whole genome shotgun (WGS) entry which is preliminary data.</text>
</comment>
<name>A0A841PZ02_9BACI</name>
<reference evidence="1 2" key="1">
    <citation type="submission" date="2020-08" db="EMBL/GenBank/DDBJ databases">
        <title>Genomic Encyclopedia of Type Strains, Phase IV (KMG-IV): sequencing the most valuable type-strain genomes for metagenomic binning, comparative biology and taxonomic classification.</title>
        <authorList>
            <person name="Goeker M."/>
        </authorList>
    </citation>
    <scope>NUCLEOTIDE SEQUENCE [LARGE SCALE GENOMIC DNA]</scope>
    <source>
        <strain evidence="1 2">DSM 19612</strain>
    </source>
</reference>
<dbReference type="Proteomes" id="UP000581688">
    <property type="component" value="Unassembled WGS sequence"/>
</dbReference>
<evidence type="ECO:0000313" key="2">
    <source>
        <dbReference type="Proteomes" id="UP000581688"/>
    </source>
</evidence>
<evidence type="ECO:0000313" key="1">
    <source>
        <dbReference type="EMBL" id="MBB6452421.1"/>
    </source>
</evidence>
<gene>
    <name evidence="1" type="ORF">HNQ94_000866</name>
</gene>
<keyword evidence="2" id="KW-1185">Reference proteome</keyword>
<sequence>MKNKLLLVISIFVITFIFIGCRAEIERKIKEGNYELALRSTDIEETKEIRAMLDKENIDYLFEEKLKRGYLYIKKNEMDRFNHLLGLDREQLIMLVVGKRKIDQDHHLLVTNNQNKIKSFSNMSFDKALSFVEQNGGAFISVSSENYQLIEAGTRVKVTFNPFETNRELNPPLYKAILVEKIGE</sequence>
<proteinExistence type="predicted"/>
<dbReference type="PROSITE" id="PS51257">
    <property type="entry name" value="PROKAR_LIPOPROTEIN"/>
    <property type="match status" value="1"/>
</dbReference>
<dbReference type="AlphaFoldDB" id="A0A841PZ02"/>
<accession>A0A841PZ02</accession>
<organism evidence="1 2">
    <name type="scientific">Salirhabdus euzebyi</name>
    <dbReference type="NCBI Taxonomy" id="394506"/>
    <lineage>
        <taxon>Bacteria</taxon>
        <taxon>Bacillati</taxon>
        <taxon>Bacillota</taxon>
        <taxon>Bacilli</taxon>
        <taxon>Bacillales</taxon>
        <taxon>Bacillaceae</taxon>
        <taxon>Salirhabdus</taxon>
    </lineage>
</organism>
<protein>
    <recommendedName>
        <fullName evidence="3">Lipoprotein</fullName>
    </recommendedName>
</protein>
<evidence type="ECO:0008006" key="3">
    <source>
        <dbReference type="Google" id="ProtNLM"/>
    </source>
</evidence>